<organism evidence="2 3">
    <name type="scientific">Hypocrea jecorina (strain ATCC 56765 / BCRC 32924 / NRRL 11460 / Rut C-30)</name>
    <name type="common">Trichoderma reesei</name>
    <dbReference type="NCBI Taxonomy" id="1344414"/>
    <lineage>
        <taxon>Eukaryota</taxon>
        <taxon>Fungi</taxon>
        <taxon>Dikarya</taxon>
        <taxon>Ascomycota</taxon>
        <taxon>Pezizomycotina</taxon>
        <taxon>Sordariomycetes</taxon>
        <taxon>Hypocreomycetidae</taxon>
        <taxon>Hypocreales</taxon>
        <taxon>Hypocreaceae</taxon>
        <taxon>Trichoderma</taxon>
    </lineage>
</organism>
<dbReference type="HOGENOM" id="CLU_2225081_0_0_1"/>
<feature type="compositionally biased region" description="Polar residues" evidence="1">
    <location>
        <begin position="11"/>
        <end position="34"/>
    </location>
</feature>
<dbReference type="EMBL" id="KI911153">
    <property type="protein sequence ID" value="ETS00294.1"/>
    <property type="molecule type" value="Genomic_DNA"/>
</dbReference>
<sequence>MWPLCRRRYQHSQTLPNGPRTSPNDAITQPSPLTSLHIKGPLQDAKTGTTSMGSKAGVPPPCVETDKSAPVATMPLDCAKRCLCAALPVDCVSCLRNMVETLARCV</sequence>
<evidence type="ECO:0000256" key="1">
    <source>
        <dbReference type="SAM" id="MobiDB-lite"/>
    </source>
</evidence>
<evidence type="ECO:0000313" key="3">
    <source>
        <dbReference type="Proteomes" id="UP000024376"/>
    </source>
</evidence>
<gene>
    <name evidence="2" type="ORF">M419DRAFT_124154</name>
</gene>
<name>A0A024S4P5_HYPJR</name>
<protein>
    <submittedName>
        <fullName evidence="2">Uncharacterized protein</fullName>
    </submittedName>
</protein>
<feature type="region of interest" description="Disordered" evidence="1">
    <location>
        <begin position="9"/>
        <end position="61"/>
    </location>
</feature>
<evidence type="ECO:0000313" key="2">
    <source>
        <dbReference type="EMBL" id="ETS00294.1"/>
    </source>
</evidence>
<dbReference type="Proteomes" id="UP000024376">
    <property type="component" value="Unassembled WGS sequence"/>
</dbReference>
<reference evidence="3" key="1">
    <citation type="journal article" date="2013" name="Ind. Biotechnol.">
        <title>Comparative genomics analysis of Trichoderma reesei strains.</title>
        <authorList>
            <person name="Koike H."/>
            <person name="Aerts A."/>
            <person name="LaButti K."/>
            <person name="Grigoriev I.V."/>
            <person name="Baker S.E."/>
        </authorList>
    </citation>
    <scope>NUCLEOTIDE SEQUENCE [LARGE SCALE GENOMIC DNA]</scope>
    <source>
        <strain evidence="3">ATCC 56765 / BCRC 32924 / NRRL 11460 / Rut C-30</strain>
    </source>
</reference>
<dbReference type="AlphaFoldDB" id="A0A024S4P5"/>
<dbReference type="KEGG" id="trr:M419DRAFT_124154"/>
<proteinExistence type="predicted"/>
<accession>A0A024S4P5</accession>